<sequence length="114" mass="12059">MRRRIDAPRLDSRIDRCPIDDVLPAALAFALAGAMLLIVGRRRRATSMADAATTLASSAASARFRRAAYWFENAASSEAVGLGNSVERMNPTASAAPCTRSIPAPSHSTEIGSV</sequence>
<protein>
    <recommendedName>
        <fullName evidence="5">PEP-CTERM sorting domain-containing protein</fullName>
    </recommendedName>
</protein>
<evidence type="ECO:0008006" key="5">
    <source>
        <dbReference type="Google" id="ProtNLM"/>
    </source>
</evidence>
<reference evidence="4" key="1">
    <citation type="journal article" date="2019" name="Int. J. Syst. Evol. Microbiol.">
        <title>The Global Catalogue of Microorganisms (GCM) 10K type strain sequencing project: providing services to taxonomists for standard genome sequencing and annotation.</title>
        <authorList>
            <consortium name="The Broad Institute Genomics Platform"/>
            <consortium name="The Broad Institute Genome Sequencing Center for Infectious Disease"/>
            <person name="Wu L."/>
            <person name="Ma J."/>
        </authorList>
    </citation>
    <scope>NUCLEOTIDE SEQUENCE [LARGE SCALE GENOMIC DNA]</scope>
    <source>
        <strain evidence="4">JCM 17021</strain>
    </source>
</reference>
<proteinExistence type="predicted"/>
<accession>A0ABP7KRZ8</accession>
<evidence type="ECO:0000256" key="2">
    <source>
        <dbReference type="SAM" id="Phobius"/>
    </source>
</evidence>
<keyword evidence="2" id="KW-0472">Membrane</keyword>
<keyword evidence="2" id="KW-0812">Transmembrane</keyword>
<keyword evidence="2" id="KW-1133">Transmembrane helix</keyword>
<gene>
    <name evidence="3" type="ORF">GCM10022381_29690</name>
</gene>
<feature type="transmembrane region" description="Helical" evidence="2">
    <location>
        <begin position="22"/>
        <end position="39"/>
    </location>
</feature>
<feature type="region of interest" description="Disordered" evidence="1">
    <location>
        <begin position="92"/>
        <end position="114"/>
    </location>
</feature>
<dbReference type="Proteomes" id="UP001501803">
    <property type="component" value="Unassembled WGS sequence"/>
</dbReference>
<name>A0ABP7KRZ8_9MICO</name>
<evidence type="ECO:0000256" key="1">
    <source>
        <dbReference type="SAM" id="MobiDB-lite"/>
    </source>
</evidence>
<dbReference type="EMBL" id="BAABCN010000010">
    <property type="protein sequence ID" value="GAA3885609.1"/>
    <property type="molecule type" value="Genomic_DNA"/>
</dbReference>
<evidence type="ECO:0000313" key="3">
    <source>
        <dbReference type="EMBL" id="GAA3885609.1"/>
    </source>
</evidence>
<evidence type="ECO:0000313" key="4">
    <source>
        <dbReference type="Proteomes" id="UP001501803"/>
    </source>
</evidence>
<keyword evidence="4" id="KW-1185">Reference proteome</keyword>
<organism evidence="3 4">
    <name type="scientific">Leifsonia kafniensis</name>
    <dbReference type="NCBI Taxonomy" id="475957"/>
    <lineage>
        <taxon>Bacteria</taxon>
        <taxon>Bacillati</taxon>
        <taxon>Actinomycetota</taxon>
        <taxon>Actinomycetes</taxon>
        <taxon>Micrococcales</taxon>
        <taxon>Microbacteriaceae</taxon>
        <taxon>Leifsonia</taxon>
    </lineage>
</organism>
<comment type="caution">
    <text evidence="3">The sequence shown here is derived from an EMBL/GenBank/DDBJ whole genome shotgun (WGS) entry which is preliminary data.</text>
</comment>
<dbReference type="RefSeq" id="WP_425562259.1">
    <property type="nucleotide sequence ID" value="NZ_BAABCN010000010.1"/>
</dbReference>